<evidence type="ECO:0000313" key="3">
    <source>
        <dbReference type="Proteomes" id="UP001165488"/>
    </source>
</evidence>
<name>A0ABS9UKK7_9BACT</name>
<protein>
    <recommendedName>
        <fullName evidence="4">TonB C-terminal domain-containing protein</fullName>
    </recommendedName>
</protein>
<feature type="chain" id="PRO_5047292710" description="TonB C-terminal domain-containing protein" evidence="1">
    <location>
        <begin position="24"/>
        <end position="164"/>
    </location>
</feature>
<evidence type="ECO:0000313" key="2">
    <source>
        <dbReference type="EMBL" id="MCH7397158.1"/>
    </source>
</evidence>
<keyword evidence="1" id="KW-0732">Signal</keyword>
<evidence type="ECO:0000256" key="1">
    <source>
        <dbReference type="SAM" id="SignalP"/>
    </source>
</evidence>
<dbReference type="Proteomes" id="UP001165488">
    <property type="component" value="Unassembled WGS sequence"/>
</dbReference>
<accession>A0ABS9UKK7</accession>
<reference evidence="2" key="1">
    <citation type="submission" date="2022-03" db="EMBL/GenBank/DDBJ databases">
        <title>De novo assembled genomes of Belliella spp. (Cyclobacteriaceae) strains.</title>
        <authorList>
            <person name="Szabo A."/>
            <person name="Korponai K."/>
            <person name="Felfoldi T."/>
        </authorList>
    </citation>
    <scope>NUCLEOTIDE SEQUENCE</scope>
    <source>
        <strain evidence="2">DSM 107340</strain>
    </source>
</reference>
<sequence length="164" mass="18696">MKVTKSILFLFVFFSSAICSVYAFDSAEIDASEKGKIILKKGNLILYKNDNDLVVSLERILENGEDSYSVDFGSAWVWPAFTLEMVESYTPFIFRTKISASLEEVKVILNIDNKGKLIGYKFLTEVDKGLEERMAHVLRKLPKCLPVPGYSRYDATDFELTIRK</sequence>
<dbReference type="RefSeq" id="WP_241273660.1">
    <property type="nucleotide sequence ID" value="NZ_JAKZGS010000002.1"/>
</dbReference>
<organism evidence="2 3">
    <name type="scientific">Belliella calami</name>
    <dbReference type="NCBI Taxonomy" id="2923436"/>
    <lineage>
        <taxon>Bacteria</taxon>
        <taxon>Pseudomonadati</taxon>
        <taxon>Bacteroidota</taxon>
        <taxon>Cytophagia</taxon>
        <taxon>Cytophagales</taxon>
        <taxon>Cyclobacteriaceae</taxon>
        <taxon>Belliella</taxon>
    </lineage>
</organism>
<proteinExistence type="predicted"/>
<keyword evidence="3" id="KW-1185">Reference proteome</keyword>
<gene>
    <name evidence="2" type="ORF">MM236_04120</name>
</gene>
<evidence type="ECO:0008006" key="4">
    <source>
        <dbReference type="Google" id="ProtNLM"/>
    </source>
</evidence>
<dbReference type="EMBL" id="JAKZGS010000002">
    <property type="protein sequence ID" value="MCH7397158.1"/>
    <property type="molecule type" value="Genomic_DNA"/>
</dbReference>
<feature type="signal peptide" evidence="1">
    <location>
        <begin position="1"/>
        <end position="23"/>
    </location>
</feature>
<comment type="caution">
    <text evidence="2">The sequence shown here is derived from an EMBL/GenBank/DDBJ whole genome shotgun (WGS) entry which is preliminary data.</text>
</comment>